<comment type="caution">
    <text evidence="1">The sequence shown here is derived from an EMBL/GenBank/DDBJ whole genome shotgun (WGS) entry which is preliminary data.</text>
</comment>
<dbReference type="EMBL" id="BPVZ01000039">
    <property type="protein sequence ID" value="GKV13541.1"/>
    <property type="molecule type" value="Genomic_DNA"/>
</dbReference>
<protein>
    <submittedName>
        <fullName evidence="1">Uncharacterized protein</fullName>
    </submittedName>
</protein>
<evidence type="ECO:0000313" key="2">
    <source>
        <dbReference type="Proteomes" id="UP001054252"/>
    </source>
</evidence>
<organism evidence="1 2">
    <name type="scientific">Rubroshorea leprosula</name>
    <dbReference type="NCBI Taxonomy" id="152421"/>
    <lineage>
        <taxon>Eukaryota</taxon>
        <taxon>Viridiplantae</taxon>
        <taxon>Streptophyta</taxon>
        <taxon>Embryophyta</taxon>
        <taxon>Tracheophyta</taxon>
        <taxon>Spermatophyta</taxon>
        <taxon>Magnoliopsida</taxon>
        <taxon>eudicotyledons</taxon>
        <taxon>Gunneridae</taxon>
        <taxon>Pentapetalae</taxon>
        <taxon>rosids</taxon>
        <taxon>malvids</taxon>
        <taxon>Malvales</taxon>
        <taxon>Dipterocarpaceae</taxon>
        <taxon>Rubroshorea</taxon>
    </lineage>
</organism>
<dbReference type="AlphaFoldDB" id="A0AAV5JRJ0"/>
<reference evidence="1 2" key="1">
    <citation type="journal article" date="2021" name="Commun. Biol.">
        <title>The genome of Shorea leprosula (Dipterocarpaceae) highlights the ecological relevance of drought in aseasonal tropical rainforests.</title>
        <authorList>
            <person name="Ng K.K.S."/>
            <person name="Kobayashi M.J."/>
            <person name="Fawcett J.A."/>
            <person name="Hatakeyama M."/>
            <person name="Paape T."/>
            <person name="Ng C.H."/>
            <person name="Ang C.C."/>
            <person name="Tnah L.H."/>
            <person name="Lee C.T."/>
            <person name="Nishiyama T."/>
            <person name="Sese J."/>
            <person name="O'Brien M.J."/>
            <person name="Copetti D."/>
            <person name="Mohd Noor M.I."/>
            <person name="Ong R.C."/>
            <person name="Putra M."/>
            <person name="Sireger I.Z."/>
            <person name="Indrioko S."/>
            <person name="Kosugi Y."/>
            <person name="Izuno A."/>
            <person name="Isagi Y."/>
            <person name="Lee S.L."/>
            <person name="Shimizu K.K."/>
        </authorList>
    </citation>
    <scope>NUCLEOTIDE SEQUENCE [LARGE SCALE GENOMIC DNA]</scope>
    <source>
        <strain evidence="1">214</strain>
    </source>
</reference>
<sequence>MEKVLTNRGLKRSPITSISFPSFTIAKSKGANFRRTRTKSSLED</sequence>
<evidence type="ECO:0000313" key="1">
    <source>
        <dbReference type="EMBL" id="GKV13541.1"/>
    </source>
</evidence>
<keyword evidence="2" id="KW-1185">Reference proteome</keyword>
<name>A0AAV5JRJ0_9ROSI</name>
<proteinExistence type="predicted"/>
<dbReference type="Proteomes" id="UP001054252">
    <property type="component" value="Unassembled WGS sequence"/>
</dbReference>
<gene>
    <name evidence="1" type="ORF">SLEP1_g24537</name>
</gene>
<accession>A0AAV5JRJ0</accession>